<evidence type="ECO:0000313" key="3">
    <source>
        <dbReference type="Proteomes" id="UP000034022"/>
    </source>
</evidence>
<organism evidence="2 3">
    <name type="scientific">Candidatus Falkowbacteria bacterium GW2011_GWE1_38_31</name>
    <dbReference type="NCBI Taxonomy" id="1618638"/>
    <lineage>
        <taxon>Bacteria</taxon>
        <taxon>Candidatus Falkowiibacteriota</taxon>
    </lineage>
</organism>
<feature type="signal peptide" evidence="1">
    <location>
        <begin position="1"/>
        <end position="17"/>
    </location>
</feature>
<name>A0A0G0JTD0_9BACT</name>
<gene>
    <name evidence="2" type="ORF">US91_C0008G0017</name>
</gene>
<dbReference type="PROSITE" id="PS51257">
    <property type="entry name" value="PROKAR_LIPOPROTEIN"/>
    <property type="match status" value="1"/>
</dbReference>
<dbReference type="Proteomes" id="UP000034022">
    <property type="component" value="Unassembled WGS sequence"/>
</dbReference>
<feature type="chain" id="PRO_5002532989" evidence="1">
    <location>
        <begin position="18"/>
        <end position="156"/>
    </location>
</feature>
<comment type="caution">
    <text evidence="2">The sequence shown here is derived from an EMBL/GenBank/DDBJ whole genome shotgun (WGS) entry which is preliminary data.</text>
</comment>
<keyword evidence="1" id="KW-0732">Signal</keyword>
<protein>
    <submittedName>
        <fullName evidence="2">Uncharacterized protein</fullName>
    </submittedName>
</protein>
<sequence>MRMRIFAALFITFLTMAIGCSGVNSSEPKSVTEMQDFAFVNTQVYTQSREYVDDITMLNQWLRANRSKKVVSFSGVLAYREGVSGYIIYFVSGDNSQQKFARINRSDRMSREPEIAVHGIRSLQEWKNAHPNVRIISISTVPSYSGGVREFTICYE</sequence>
<reference evidence="2 3" key="1">
    <citation type="journal article" date="2015" name="Nature">
        <title>rRNA introns, odd ribosomes, and small enigmatic genomes across a large radiation of phyla.</title>
        <authorList>
            <person name="Brown C.T."/>
            <person name="Hug L.A."/>
            <person name="Thomas B.C."/>
            <person name="Sharon I."/>
            <person name="Castelle C.J."/>
            <person name="Singh A."/>
            <person name="Wilkins M.J."/>
            <person name="Williams K.H."/>
            <person name="Banfield J.F."/>
        </authorList>
    </citation>
    <scope>NUCLEOTIDE SEQUENCE [LARGE SCALE GENOMIC DNA]</scope>
</reference>
<dbReference type="EMBL" id="LBUU01000008">
    <property type="protein sequence ID" value="KKQ69897.1"/>
    <property type="molecule type" value="Genomic_DNA"/>
</dbReference>
<evidence type="ECO:0000313" key="2">
    <source>
        <dbReference type="EMBL" id="KKQ69897.1"/>
    </source>
</evidence>
<proteinExistence type="predicted"/>
<evidence type="ECO:0000256" key="1">
    <source>
        <dbReference type="SAM" id="SignalP"/>
    </source>
</evidence>
<dbReference type="AlphaFoldDB" id="A0A0G0JTD0"/>
<accession>A0A0G0JTD0</accession>